<proteinExistence type="predicted"/>
<reference evidence="1 2" key="1">
    <citation type="submission" date="2024-08" db="EMBL/GenBank/DDBJ databases">
        <title>Whole-genome sequencing of halo(alkali)philic microorganisms from hypersaline lakes.</title>
        <authorList>
            <person name="Sorokin D.Y."/>
            <person name="Merkel A.Y."/>
            <person name="Messina E."/>
            <person name="Yakimov M."/>
        </authorList>
    </citation>
    <scope>NUCLEOTIDE SEQUENCE [LARGE SCALE GENOMIC DNA]</scope>
    <source>
        <strain evidence="1 2">Cl-TMA</strain>
    </source>
</reference>
<evidence type="ECO:0000313" key="1">
    <source>
        <dbReference type="EMBL" id="MFA9462560.1"/>
    </source>
</evidence>
<dbReference type="EMBL" id="JBGUAW010000017">
    <property type="protein sequence ID" value="MFA9462560.1"/>
    <property type="molecule type" value="Genomic_DNA"/>
</dbReference>
<protein>
    <submittedName>
        <fullName evidence="1">WbqC family protein</fullName>
    </submittedName>
</protein>
<sequence>MIVSINQPAYLPWLGYFDRIAKSDLHIVLDHVQFEKNSMVPRNKIRTPQGWTWLTVPVLTKGRSSEATIQDIGVNNQASWGKKHWKALQANYARAPHFAPHKSFFEDVFQETWEQLFPLLERTNGYLMDAFNISTPLVRSSELRPKERKSELVLELCKKVEATTYISGPFGREYLNLPAFEAAEIEVVFHDYPHPEYNQVFDGFEPYMSAIDLLFNYGPDSRGVLDSSCESLTPCCGV</sequence>
<dbReference type="Proteomes" id="UP001575181">
    <property type="component" value="Unassembled WGS sequence"/>
</dbReference>
<name>A0ABV4U2N7_9GAMM</name>
<accession>A0ABV4U2N7</accession>
<evidence type="ECO:0000313" key="2">
    <source>
        <dbReference type="Proteomes" id="UP001575181"/>
    </source>
</evidence>
<dbReference type="Pfam" id="PF08889">
    <property type="entry name" value="WbqC"/>
    <property type="match status" value="1"/>
</dbReference>
<dbReference type="RefSeq" id="WP_373657348.1">
    <property type="nucleotide sequence ID" value="NZ_JBGUAW010000017.1"/>
</dbReference>
<comment type="caution">
    <text evidence="1">The sequence shown here is derived from an EMBL/GenBank/DDBJ whole genome shotgun (WGS) entry which is preliminary data.</text>
</comment>
<organism evidence="1 2">
    <name type="scientific">Thiohalorhabdus methylotrophus</name>
    <dbReference type="NCBI Taxonomy" id="3242694"/>
    <lineage>
        <taxon>Bacteria</taxon>
        <taxon>Pseudomonadati</taxon>
        <taxon>Pseudomonadota</taxon>
        <taxon>Gammaproteobacteria</taxon>
        <taxon>Thiohalorhabdales</taxon>
        <taxon>Thiohalorhabdaceae</taxon>
        <taxon>Thiohalorhabdus</taxon>
    </lineage>
</organism>
<keyword evidence="2" id="KW-1185">Reference proteome</keyword>
<dbReference type="InterPro" id="IPR014985">
    <property type="entry name" value="WbqC"/>
</dbReference>
<gene>
    <name evidence="1" type="ORF">ACERLL_17275</name>
</gene>